<accession>A0AAX1UQB8</accession>
<dbReference type="Proteomes" id="UP000266305">
    <property type="component" value="Unassembled WGS sequence"/>
</dbReference>
<evidence type="ECO:0000259" key="1">
    <source>
        <dbReference type="Pfam" id="PF09012"/>
    </source>
</evidence>
<dbReference type="InterPro" id="IPR036388">
    <property type="entry name" value="WH-like_DNA-bd_sf"/>
</dbReference>
<dbReference type="AlphaFoldDB" id="A0AAX1UQB8"/>
<gene>
    <name evidence="2" type="ORF">D1114_04265</name>
</gene>
<evidence type="ECO:0000313" key="2">
    <source>
        <dbReference type="EMBL" id="RHZ97540.1"/>
    </source>
</evidence>
<evidence type="ECO:0000313" key="3">
    <source>
        <dbReference type="Proteomes" id="UP000266305"/>
    </source>
</evidence>
<name>A0AAX1UQB8_CERSP</name>
<dbReference type="SUPFAM" id="SSF46785">
    <property type="entry name" value="Winged helix' DNA-binding domain"/>
    <property type="match status" value="1"/>
</dbReference>
<dbReference type="EMBL" id="QWGP01000003">
    <property type="protein sequence ID" value="RHZ97540.1"/>
    <property type="molecule type" value="Genomic_DNA"/>
</dbReference>
<reference evidence="2 3" key="1">
    <citation type="submission" date="2018-08" db="EMBL/GenBank/DDBJ databases">
        <title>Draft genome sequence of Rhodobacter sphaeroides FY.</title>
        <authorList>
            <person name="Rayyan A."/>
            <person name="Meyer T.E."/>
            <person name="Kyndt J.A."/>
        </authorList>
    </citation>
    <scope>NUCLEOTIDE SEQUENCE [LARGE SCALE GENOMIC DNA]</scope>
    <source>
        <strain evidence="2 3">FY</strain>
    </source>
</reference>
<organism evidence="2 3">
    <name type="scientific">Cereibacter sphaeroides</name>
    <name type="common">Rhodobacter sphaeroides</name>
    <dbReference type="NCBI Taxonomy" id="1063"/>
    <lineage>
        <taxon>Bacteria</taxon>
        <taxon>Pseudomonadati</taxon>
        <taxon>Pseudomonadota</taxon>
        <taxon>Alphaproteobacteria</taxon>
        <taxon>Rhodobacterales</taxon>
        <taxon>Paracoccaceae</taxon>
        <taxon>Cereibacter</taxon>
    </lineage>
</organism>
<dbReference type="InterPro" id="IPR015102">
    <property type="entry name" value="Tscrpt_reg_HTH_FeoC"/>
</dbReference>
<dbReference type="RefSeq" id="WP_118999382.1">
    <property type="nucleotide sequence ID" value="NZ_JBAJNC010000006.1"/>
</dbReference>
<proteinExistence type="predicted"/>
<sequence>MLLIAVRDYLRERHQASLGDLAHRFRCDPSAMRGMVEHWVGKGKARELPCAPLACGKSCCGCTKAPEAIYEWVEGPPH</sequence>
<dbReference type="InterPro" id="IPR036390">
    <property type="entry name" value="WH_DNA-bd_sf"/>
</dbReference>
<dbReference type="Gene3D" id="1.10.10.10">
    <property type="entry name" value="Winged helix-like DNA-binding domain superfamily/Winged helix DNA-binding domain"/>
    <property type="match status" value="1"/>
</dbReference>
<feature type="domain" description="Transcriptional regulator HTH-type FeoC" evidence="1">
    <location>
        <begin position="3"/>
        <end position="71"/>
    </location>
</feature>
<protein>
    <recommendedName>
        <fullName evidence="1">Transcriptional regulator HTH-type FeoC domain-containing protein</fullName>
    </recommendedName>
</protein>
<dbReference type="Pfam" id="PF09012">
    <property type="entry name" value="FeoC"/>
    <property type="match status" value="1"/>
</dbReference>
<comment type="caution">
    <text evidence="2">The sequence shown here is derived from an EMBL/GenBank/DDBJ whole genome shotgun (WGS) entry which is preliminary data.</text>
</comment>